<dbReference type="AlphaFoldDB" id="A0A3A9B6C1"/>
<organism evidence="2 3">
    <name type="scientific">Parablautia intestinalis</name>
    <dbReference type="NCBI Taxonomy" id="2320100"/>
    <lineage>
        <taxon>Bacteria</taxon>
        <taxon>Bacillati</taxon>
        <taxon>Bacillota</taxon>
        <taxon>Clostridia</taxon>
        <taxon>Lachnospirales</taxon>
        <taxon>Lachnospiraceae</taxon>
        <taxon>Parablautia</taxon>
    </lineage>
</organism>
<keyword evidence="1" id="KW-0812">Transmembrane</keyword>
<keyword evidence="1" id="KW-0472">Membrane</keyword>
<name>A0A3A9B6C1_9FIRM</name>
<evidence type="ECO:0008006" key="4">
    <source>
        <dbReference type="Google" id="ProtNLM"/>
    </source>
</evidence>
<gene>
    <name evidence="2" type="ORF">D7V94_01995</name>
</gene>
<protein>
    <recommendedName>
        <fullName evidence="4">SdpI family protein</fullName>
    </recommendedName>
</protein>
<sequence>MNTEIIISLVILLISIAPLIIIGIVQYRSKEPVGFWSGRKPPQKEQITDVKAYNQKHGLMWILLGTGFIFCFVCGLAFGELAAGYLCMAEVAGGIAAMIAYHNKLERMYRRNGDNYGSRKDAGAIRKKSNL</sequence>
<feature type="transmembrane region" description="Helical" evidence="1">
    <location>
        <begin position="6"/>
        <end position="25"/>
    </location>
</feature>
<keyword evidence="3" id="KW-1185">Reference proteome</keyword>
<comment type="caution">
    <text evidence="2">The sequence shown here is derived from an EMBL/GenBank/DDBJ whole genome shotgun (WGS) entry which is preliminary data.</text>
</comment>
<dbReference type="RefSeq" id="WP_120466236.1">
    <property type="nucleotide sequence ID" value="NZ_CATAJS010000088.1"/>
</dbReference>
<accession>A0A3A9B6C1</accession>
<keyword evidence="1" id="KW-1133">Transmembrane helix</keyword>
<reference evidence="2 3" key="1">
    <citation type="submission" date="2018-09" db="EMBL/GenBank/DDBJ databases">
        <title>Murine metabolic-syndrome-specific gut microbial biobank.</title>
        <authorList>
            <person name="Liu C."/>
        </authorList>
    </citation>
    <scope>NUCLEOTIDE SEQUENCE [LARGE SCALE GENOMIC DNA]</scope>
    <source>
        <strain evidence="2 3">0.1xD8-82</strain>
    </source>
</reference>
<evidence type="ECO:0000256" key="1">
    <source>
        <dbReference type="SAM" id="Phobius"/>
    </source>
</evidence>
<evidence type="ECO:0000313" key="2">
    <source>
        <dbReference type="EMBL" id="RKI94335.1"/>
    </source>
</evidence>
<dbReference type="OrthoDB" id="2052696at2"/>
<feature type="transmembrane region" description="Helical" evidence="1">
    <location>
        <begin position="59"/>
        <end position="78"/>
    </location>
</feature>
<evidence type="ECO:0000313" key="3">
    <source>
        <dbReference type="Proteomes" id="UP000280696"/>
    </source>
</evidence>
<dbReference type="Proteomes" id="UP000280696">
    <property type="component" value="Unassembled WGS sequence"/>
</dbReference>
<proteinExistence type="predicted"/>
<dbReference type="EMBL" id="RAYQ01000001">
    <property type="protein sequence ID" value="RKI94335.1"/>
    <property type="molecule type" value="Genomic_DNA"/>
</dbReference>